<evidence type="ECO:0000256" key="1">
    <source>
        <dbReference type="PROSITE-ProRule" id="PRU00339"/>
    </source>
</evidence>
<keyword evidence="1" id="KW-0802">TPR repeat</keyword>
<dbReference type="InterPro" id="IPR019734">
    <property type="entry name" value="TPR_rpt"/>
</dbReference>
<reference evidence="2 3" key="1">
    <citation type="submission" date="2016-11" db="EMBL/GenBank/DDBJ databases">
        <title>The macronuclear genome of Stentor coeruleus: a giant cell with tiny introns.</title>
        <authorList>
            <person name="Slabodnick M."/>
            <person name="Ruby J.G."/>
            <person name="Reiff S.B."/>
            <person name="Swart E.C."/>
            <person name="Gosai S."/>
            <person name="Prabakaran S."/>
            <person name="Witkowska E."/>
            <person name="Larue G.E."/>
            <person name="Fisher S."/>
            <person name="Freeman R.M."/>
            <person name="Gunawardena J."/>
            <person name="Chu W."/>
            <person name="Stover N.A."/>
            <person name="Gregory B.D."/>
            <person name="Nowacki M."/>
            <person name="Derisi J."/>
            <person name="Roy S.W."/>
            <person name="Marshall W.F."/>
            <person name="Sood P."/>
        </authorList>
    </citation>
    <scope>NUCLEOTIDE SEQUENCE [LARGE SCALE GENOMIC DNA]</scope>
    <source>
        <strain evidence="2">WM001</strain>
    </source>
</reference>
<dbReference type="EMBL" id="MPUH01000027">
    <property type="protein sequence ID" value="OMJ94414.1"/>
    <property type="molecule type" value="Genomic_DNA"/>
</dbReference>
<dbReference type="SMART" id="SM00028">
    <property type="entry name" value="TPR"/>
    <property type="match status" value="3"/>
</dbReference>
<gene>
    <name evidence="2" type="ORF">SteCoe_2467</name>
</gene>
<protein>
    <submittedName>
        <fullName evidence="2">Uncharacterized protein</fullName>
    </submittedName>
</protein>
<evidence type="ECO:0000313" key="2">
    <source>
        <dbReference type="EMBL" id="OMJ94414.1"/>
    </source>
</evidence>
<accession>A0A1R2CZI5</accession>
<dbReference type="OrthoDB" id="5984918at2759"/>
<proteinExistence type="predicted"/>
<dbReference type="SMART" id="SM00015">
    <property type="entry name" value="IQ"/>
    <property type="match status" value="3"/>
</dbReference>
<dbReference type="SUPFAM" id="SSF48452">
    <property type="entry name" value="TPR-like"/>
    <property type="match status" value="1"/>
</dbReference>
<feature type="repeat" description="TPR" evidence="1">
    <location>
        <begin position="54"/>
        <end position="87"/>
    </location>
</feature>
<dbReference type="Pfam" id="PF13374">
    <property type="entry name" value="TPR_10"/>
    <property type="match status" value="1"/>
</dbReference>
<keyword evidence="3" id="KW-1185">Reference proteome</keyword>
<dbReference type="InterPro" id="IPR000048">
    <property type="entry name" value="IQ_motif_EF-hand-BS"/>
</dbReference>
<dbReference type="Proteomes" id="UP000187209">
    <property type="component" value="Unassembled WGS sequence"/>
</dbReference>
<comment type="caution">
    <text evidence="2">The sequence shown here is derived from an EMBL/GenBank/DDBJ whole genome shotgun (WGS) entry which is preliminary data.</text>
</comment>
<dbReference type="Gene3D" id="1.25.40.10">
    <property type="entry name" value="Tetratricopeptide repeat domain"/>
    <property type="match status" value="1"/>
</dbReference>
<organism evidence="2 3">
    <name type="scientific">Stentor coeruleus</name>
    <dbReference type="NCBI Taxonomy" id="5963"/>
    <lineage>
        <taxon>Eukaryota</taxon>
        <taxon>Sar</taxon>
        <taxon>Alveolata</taxon>
        <taxon>Ciliophora</taxon>
        <taxon>Postciliodesmatophora</taxon>
        <taxon>Heterotrichea</taxon>
        <taxon>Heterotrichida</taxon>
        <taxon>Stentoridae</taxon>
        <taxon>Stentor</taxon>
    </lineage>
</organism>
<dbReference type="Pfam" id="PF00612">
    <property type="entry name" value="IQ"/>
    <property type="match status" value="2"/>
</dbReference>
<dbReference type="AlphaFoldDB" id="A0A1R2CZI5"/>
<dbReference type="PROSITE" id="PS50005">
    <property type="entry name" value="TPR"/>
    <property type="match status" value="1"/>
</dbReference>
<dbReference type="InterPro" id="IPR011990">
    <property type="entry name" value="TPR-like_helical_dom_sf"/>
</dbReference>
<sequence>MSIQDTEVVTANFNKKAMDYLECNNFNSALSLLHQANFLLKNKQLTDGIIKLKCTTLNNLGCVYKRLEKHKKALQYLHEALTLGTRFNSITDMAGVHLNISVIKSLLSSHEEALFHALKALKIANKHIVRDSVKTNTLLSAYFQCAHEFQQLHKAKDAIRYLQHGYEISSIQLGKNHIITLKFFKALHDKSMKNIRPGGDLKKINNILQPIKEKRNGTAVRRDEVKSTEPRYNVRTHRQTRSYIPSPAQIKKLNKSPQSSGNYVKKSPEIKKNMENIEKSLHGIQNFLDSYKAKVPLFNKFSRASLSLSITPKSNYSKVENAVIIIQKNVRMWISKKKYNQILKNVKIIQNFYRDRKIRRKIKEGVGVNEFNGQFNYDVLIKETKKKIEKSVQTYLEVKRGISFSIMPTKKVKFHNEIIKLQRFIRRFLARKKYLLQKVQE</sequence>
<name>A0A1R2CZI5_9CILI</name>
<dbReference type="PROSITE" id="PS50096">
    <property type="entry name" value="IQ"/>
    <property type="match status" value="2"/>
</dbReference>
<evidence type="ECO:0000313" key="3">
    <source>
        <dbReference type="Proteomes" id="UP000187209"/>
    </source>
</evidence>
<dbReference type="Gene3D" id="1.20.5.190">
    <property type="match status" value="1"/>
</dbReference>